<gene>
    <name evidence="1" type="ORF">H9935_09025</name>
</gene>
<reference evidence="1" key="1">
    <citation type="journal article" date="2021" name="PeerJ">
        <title>Extensive microbial diversity within the chicken gut microbiome revealed by metagenomics and culture.</title>
        <authorList>
            <person name="Gilroy R."/>
            <person name="Ravi A."/>
            <person name="Getino M."/>
            <person name="Pursley I."/>
            <person name="Horton D.L."/>
            <person name="Alikhan N.F."/>
            <person name="Baker D."/>
            <person name="Gharbi K."/>
            <person name="Hall N."/>
            <person name="Watson M."/>
            <person name="Adriaenssens E.M."/>
            <person name="Foster-Nyarko E."/>
            <person name="Jarju S."/>
            <person name="Secka A."/>
            <person name="Antonio M."/>
            <person name="Oren A."/>
            <person name="Chaudhuri R.R."/>
            <person name="La Ragione R."/>
            <person name="Hildebrand F."/>
            <person name="Pallen M.J."/>
        </authorList>
    </citation>
    <scope>NUCLEOTIDE SEQUENCE</scope>
    <source>
        <strain evidence="1">ChiSxjej6B18-287</strain>
    </source>
</reference>
<reference evidence="1" key="2">
    <citation type="submission" date="2021-04" db="EMBL/GenBank/DDBJ databases">
        <authorList>
            <person name="Gilroy R."/>
        </authorList>
    </citation>
    <scope>NUCLEOTIDE SEQUENCE</scope>
    <source>
        <strain evidence="1">ChiSxjej6B18-287</strain>
    </source>
</reference>
<proteinExistence type="predicted"/>
<name>A0A9D2N6N8_9FIRM</name>
<dbReference type="AlphaFoldDB" id="A0A9D2N6N8"/>
<accession>A0A9D2N6N8</accession>
<dbReference type="Pfam" id="PF10050">
    <property type="entry name" value="DUF2284"/>
    <property type="match status" value="1"/>
</dbReference>
<dbReference type="EMBL" id="DWWV01000115">
    <property type="protein sequence ID" value="HJC10943.1"/>
    <property type="molecule type" value="Genomic_DNA"/>
</dbReference>
<comment type="caution">
    <text evidence="1">The sequence shown here is derived from an EMBL/GenBank/DDBJ whole genome shotgun (WGS) entry which is preliminary data.</text>
</comment>
<dbReference type="Proteomes" id="UP000823893">
    <property type="component" value="Unassembled WGS sequence"/>
</dbReference>
<protein>
    <submittedName>
        <fullName evidence="1">DUF2284 domain-containing protein</fullName>
    </submittedName>
</protein>
<sequence>MQEEEVLRKAEEAGFDNCRILPAGELSFDHSLRKYCEVNYCGNYGNNYSCPPECGTPEEMEEKTRKYSQVLVLQTITPVKDITDDQETRKIKHRHNQMTWELIDDLSETLGDFLPAMAGPCQICKVCGKKEGKTCHFPERIASCLSAYCIQVDKLAEKCDMPYWCQGEVAFFSLLFFS</sequence>
<evidence type="ECO:0000313" key="2">
    <source>
        <dbReference type="Proteomes" id="UP000823893"/>
    </source>
</evidence>
<organism evidence="1 2">
    <name type="scientific">Candidatus Blautia merdigallinarum</name>
    <dbReference type="NCBI Taxonomy" id="2838495"/>
    <lineage>
        <taxon>Bacteria</taxon>
        <taxon>Bacillati</taxon>
        <taxon>Bacillota</taxon>
        <taxon>Clostridia</taxon>
        <taxon>Lachnospirales</taxon>
        <taxon>Lachnospiraceae</taxon>
        <taxon>Blautia</taxon>
    </lineage>
</organism>
<dbReference type="InterPro" id="IPR019271">
    <property type="entry name" value="DUF2284_metal-binding"/>
</dbReference>
<evidence type="ECO:0000313" key="1">
    <source>
        <dbReference type="EMBL" id="HJC10943.1"/>
    </source>
</evidence>